<keyword evidence="2" id="KW-1185">Reference proteome</keyword>
<protein>
    <submittedName>
        <fullName evidence="1">Uncharacterized protein</fullName>
    </submittedName>
</protein>
<sequence>MQLLKFMKEEDQEECAQLASVSHIDTATWHIRRLALALHLALLVAFPQWLSEENQKAYLADMENDTPKQNAENWSATFEKFLMHGCKQNATFTMHVDMMRHCRHVVAIALSDSIGGVEGHSLLMAVVKDSLPFSFMNNASLYASVCGLLLYHYKKAGFYTTNA</sequence>
<reference evidence="1" key="1">
    <citation type="journal article" date="2019" name="bioRxiv">
        <title>The Genome of the Zebra Mussel, Dreissena polymorpha: A Resource for Invasive Species Research.</title>
        <authorList>
            <person name="McCartney M.A."/>
            <person name="Auch B."/>
            <person name="Kono T."/>
            <person name="Mallez S."/>
            <person name="Zhang Y."/>
            <person name="Obille A."/>
            <person name="Becker A."/>
            <person name="Abrahante J.E."/>
            <person name="Garbe J."/>
            <person name="Badalamenti J.P."/>
            <person name="Herman A."/>
            <person name="Mangelson H."/>
            <person name="Liachko I."/>
            <person name="Sullivan S."/>
            <person name="Sone E.D."/>
            <person name="Koren S."/>
            <person name="Silverstein K.A.T."/>
            <person name="Beckman K.B."/>
            <person name="Gohl D.M."/>
        </authorList>
    </citation>
    <scope>NUCLEOTIDE SEQUENCE</scope>
    <source>
        <strain evidence="1">Duluth1</strain>
        <tissue evidence="1">Whole animal</tissue>
    </source>
</reference>
<comment type="caution">
    <text evidence="1">The sequence shown here is derived from an EMBL/GenBank/DDBJ whole genome shotgun (WGS) entry which is preliminary data.</text>
</comment>
<dbReference type="AlphaFoldDB" id="A0A9D3YGX0"/>
<evidence type="ECO:0000313" key="2">
    <source>
        <dbReference type="Proteomes" id="UP000828390"/>
    </source>
</evidence>
<accession>A0A9D3YGX0</accession>
<reference evidence="1" key="2">
    <citation type="submission" date="2020-11" db="EMBL/GenBank/DDBJ databases">
        <authorList>
            <person name="McCartney M.A."/>
            <person name="Auch B."/>
            <person name="Kono T."/>
            <person name="Mallez S."/>
            <person name="Becker A."/>
            <person name="Gohl D.M."/>
            <person name="Silverstein K.A.T."/>
            <person name="Koren S."/>
            <person name="Bechman K.B."/>
            <person name="Herman A."/>
            <person name="Abrahante J.E."/>
            <person name="Garbe J."/>
        </authorList>
    </citation>
    <scope>NUCLEOTIDE SEQUENCE</scope>
    <source>
        <strain evidence="1">Duluth1</strain>
        <tissue evidence="1">Whole animal</tissue>
    </source>
</reference>
<proteinExistence type="predicted"/>
<dbReference type="EMBL" id="JAIWYP010000016">
    <property type="protein sequence ID" value="KAH3698355.1"/>
    <property type="molecule type" value="Genomic_DNA"/>
</dbReference>
<dbReference type="Proteomes" id="UP000828390">
    <property type="component" value="Unassembled WGS sequence"/>
</dbReference>
<evidence type="ECO:0000313" key="1">
    <source>
        <dbReference type="EMBL" id="KAH3698355.1"/>
    </source>
</evidence>
<organism evidence="1 2">
    <name type="scientific">Dreissena polymorpha</name>
    <name type="common">Zebra mussel</name>
    <name type="synonym">Mytilus polymorpha</name>
    <dbReference type="NCBI Taxonomy" id="45954"/>
    <lineage>
        <taxon>Eukaryota</taxon>
        <taxon>Metazoa</taxon>
        <taxon>Spiralia</taxon>
        <taxon>Lophotrochozoa</taxon>
        <taxon>Mollusca</taxon>
        <taxon>Bivalvia</taxon>
        <taxon>Autobranchia</taxon>
        <taxon>Heteroconchia</taxon>
        <taxon>Euheterodonta</taxon>
        <taxon>Imparidentia</taxon>
        <taxon>Neoheterodontei</taxon>
        <taxon>Myida</taxon>
        <taxon>Dreissenoidea</taxon>
        <taxon>Dreissenidae</taxon>
        <taxon>Dreissena</taxon>
    </lineage>
</organism>
<gene>
    <name evidence="1" type="ORF">DPMN_085875</name>
</gene>
<name>A0A9D3YGX0_DREPO</name>